<accession>A0A3D8MCZ6</accession>
<organism evidence="2 3">
    <name type="scientific">Alteromonas aestuariivivens</name>
    <dbReference type="NCBI Taxonomy" id="1938339"/>
    <lineage>
        <taxon>Bacteria</taxon>
        <taxon>Pseudomonadati</taxon>
        <taxon>Pseudomonadota</taxon>
        <taxon>Gammaproteobacteria</taxon>
        <taxon>Alteromonadales</taxon>
        <taxon>Alteromonadaceae</taxon>
        <taxon>Alteromonas/Salinimonas group</taxon>
        <taxon>Alteromonas</taxon>
    </lineage>
</organism>
<feature type="domain" description="D-alanyl-D-alanine carboxypeptidase-like core" evidence="1">
    <location>
        <begin position="23"/>
        <end position="177"/>
    </location>
</feature>
<dbReference type="PANTHER" id="PTHR34385">
    <property type="entry name" value="D-ALANYL-D-ALANINE CARBOXYPEPTIDASE"/>
    <property type="match status" value="1"/>
</dbReference>
<evidence type="ECO:0000313" key="3">
    <source>
        <dbReference type="Proteomes" id="UP000256561"/>
    </source>
</evidence>
<dbReference type="PANTHER" id="PTHR34385:SF1">
    <property type="entry name" value="PEPTIDOGLYCAN L-ALANYL-D-GLUTAMATE ENDOPEPTIDASE CWLK"/>
    <property type="match status" value="1"/>
</dbReference>
<dbReference type="OrthoDB" id="9792074at2"/>
<keyword evidence="3" id="KW-1185">Reference proteome</keyword>
<keyword evidence="2" id="KW-0378">Hydrolase</keyword>
<dbReference type="GO" id="GO:0006508">
    <property type="term" value="P:proteolysis"/>
    <property type="evidence" value="ECO:0007669"/>
    <property type="project" value="InterPro"/>
</dbReference>
<comment type="caution">
    <text evidence="2">The sequence shown here is derived from an EMBL/GenBank/DDBJ whole genome shotgun (WGS) entry which is preliminary data.</text>
</comment>
<dbReference type="Pfam" id="PF02557">
    <property type="entry name" value="VanY"/>
    <property type="match status" value="1"/>
</dbReference>
<dbReference type="EMBL" id="QRHA01000003">
    <property type="protein sequence ID" value="RDV27553.1"/>
    <property type="molecule type" value="Genomic_DNA"/>
</dbReference>
<keyword evidence="2" id="KW-0645">Protease</keyword>
<reference evidence="3" key="1">
    <citation type="submission" date="2018-08" db="EMBL/GenBank/DDBJ databases">
        <authorList>
            <person name="Zhang J."/>
            <person name="Du Z.-J."/>
        </authorList>
    </citation>
    <scope>NUCLEOTIDE SEQUENCE [LARGE SCALE GENOMIC DNA]</scope>
    <source>
        <strain evidence="3">KCTC 52655</strain>
    </source>
</reference>
<sequence>MIITASHWLGQQSPFLADAGNGHRLHCDVVAAFIALQGAAEQDGVDCQLTSSFRSFDRQLSIWNRKWQGELPLYNADGILLDTASLTEDERIEAILTWSALPGGSRHHWGTDMDVYDENSVNRCGHRLELVDAEYQPGGPCFELAQWLEQNCEAYGFYRPFRHYTGGVARELWHLSHRATASQFEALRSKDALASALAESDLLGKESVLARFDELYRRYVLNRGVAL</sequence>
<protein>
    <submittedName>
        <fullName evidence="2">D-alanyl-D-alanine carboxypeptidase family protein</fullName>
    </submittedName>
</protein>
<dbReference type="RefSeq" id="WP_115592452.1">
    <property type="nucleotide sequence ID" value="NZ_QRHA01000003.1"/>
</dbReference>
<dbReference type="InterPro" id="IPR003709">
    <property type="entry name" value="VanY-like_core_dom"/>
</dbReference>
<keyword evidence="2" id="KW-0121">Carboxypeptidase</keyword>
<dbReference type="SUPFAM" id="SSF55166">
    <property type="entry name" value="Hedgehog/DD-peptidase"/>
    <property type="match status" value="1"/>
</dbReference>
<dbReference type="InterPro" id="IPR052179">
    <property type="entry name" value="DD-CPase-like"/>
</dbReference>
<dbReference type="CDD" id="cd14847">
    <property type="entry name" value="DD-carboxypeptidase_like"/>
    <property type="match status" value="1"/>
</dbReference>
<dbReference type="GO" id="GO:0004180">
    <property type="term" value="F:carboxypeptidase activity"/>
    <property type="evidence" value="ECO:0007669"/>
    <property type="project" value="UniProtKB-KW"/>
</dbReference>
<gene>
    <name evidence="2" type="ORF">DXV75_05880</name>
</gene>
<name>A0A3D8MCZ6_9ALTE</name>
<dbReference type="InterPro" id="IPR009045">
    <property type="entry name" value="Zn_M74/Hedgehog-like"/>
</dbReference>
<dbReference type="Gene3D" id="3.30.1380.10">
    <property type="match status" value="1"/>
</dbReference>
<dbReference type="AlphaFoldDB" id="A0A3D8MCZ6"/>
<proteinExistence type="predicted"/>
<dbReference type="Proteomes" id="UP000256561">
    <property type="component" value="Unassembled WGS sequence"/>
</dbReference>
<evidence type="ECO:0000313" key="2">
    <source>
        <dbReference type="EMBL" id="RDV27553.1"/>
    </source>
</evidence>
<evidence type="ECO:0000259" key="1">
    <source>
        <dbReference type="Pfam" id="PF02557"/>
    </source>
</evidence>